<dbReference type="EMBL" id="JBCGDO010000001">
    <property type="protein sequence ID" value="MEM0541244.1"/>
    <property type="molecule type" value="Genomic_DNA"/>
</dbReference>
<evidence type="ECO:0000313" key="1">
    <source>
        <dbReference type="EMBL" id="MEM0541244.1"/>
    </source>
</evidence>
<protein>
    <submittedName>
        <fullName evidence="1">Uncharacterized protein</fullName>
    </submittedName>
</protein>
<comment type="caution">
    <text evidence="1">The sequence shown here is derived from an EMBL/GenBank/DDBJ whole genome shotgun (WGS) entry which is preliminary data.</text>
</comment>
<name>A0ABU9N0I8_9FLAO</name>
<keyword evidence="2" id="KW-1185">Reference proteome</keyword>
<evidence type="ECO:0000313" key="2">
    <source>
        <dbReference type="Proteomes" id="UP001460072"/>
    </source>
</evidence>
<organism evidence="1 2">
    <name type="scientific">Flavobacterium aureirubrum</name>
    <dbReference type="NCBI Taxonomy" id="3133147"/>
    <lineage>
        <taxon>Bacteria</taxon>
        <taxon>Pseudomonadati</taxon>
        <taxon>Bacteroidota</taxon>
        <taxon>Flavobacteriia</taxon>
        <taxon>Flavobacteriales</taxon>
        <taxon>Flavobacteriaceae</taxon>
        <taxon>Flavobacterium</taxon>
    </lineage>
</organism>
<gene>
    <name evidence="1" type="ORF">WFZ85_01325</name>
</gene>
<dbReference type="Proteomes" id="UP001460072">
    <property type="component" value="Unassembled WGS sequence"/>
</dbReference>
<dbReference type="RefSeq" id="WP_342694477.1">
    <property type="nucleotide sequence ID" value="NZ_JBCGDO010000001.1"/>
</dbReference>
<sequence>MNIKLQDELQKHQPLKAEQIKTWLVENENYFNFLISQSNCNKWSIWLEDKATHIYPCVCSNREKNCIFIEIYYQLDRVIQLYQKEEYFKILIEEYKQISSDKIALSEWFNKNKKLASELAFDTEISIMLELEPYKTSKIILNENEFKNIIELQNIFNELEYNQIINS</sequence>
<proteinExistence type="predicted"/>
<accession>A0ABU9N0I8</accession>
<reference evidence="1 2" key="1">
    <citation type="submission" date="2024-03" db="EMBL/GenBank/DDBJ databases">
        <title>Two novel species of the genus Flavobacterium exhibiting potentially degradation of complex polysaccharides.</title>
        <authorList>
            <person name="Lian X."/>
        </authorList>
    </citation>
    <scope>NUCLEOTIDE SEQUENCE [LARGE SCALE GENOMIC DNA]</scope>
    <source>
        <strain evidence="2">j3</strain>
    </source>
</reference>